<proteinExistence type="predicted"/>
<reference evidence="2" key="1">
    <citation type="journal article" date="2023" name="Nat. Plants">
        <title>Single-cell RNA sequencing provides a high-resolution roadmap for understanding the multicellular compartmentation of specialized metabolism.</title>
        <authorList>
            <person name="Sun S."/>
            <person name="Shen X."/>
            <person name="Li Y."/>
            <person name="Li Y."/>
            <person name="Wang S."/>
            <person name="Li R."/>
            <person name="Zhang H."/>
            <person name="Shen G."/>
            <person name="Guo B."/>
            <person name="Wei J."/>
            <person name="Xu J."/>
            <person name="St-Pierre B."/>
            <person name="Chen S."/>
            <person name="Sun C."/>
        </authorList>
    </citation>
    <scope>NUCLEOTIDE SEQUENCE [LARGE SCALE GENOMIC DNA]</scope>
</reference>
<name>A0ACC0ASX8_CATRO</name>
<dbReference type="EMBL" id="CM044705">
    <property type="protein sequence ID" value="KAI5663649.1"/>
    <property type="molecule type" value="Genomic_DNA"/>
</dbReference>
<accession>A0ACC0ASX8</accession>
<sequence length="463" mass="51976">MRSNTTFTVAMDVTLFGRPKEVLDSQTYLTIKVVTSDLPQVRLRGVTRAEFELNLAGAWSKPFLMSLSSSLSSVEHIDSDLSSSFSSRKRKLQQFVKEKLIALPGSISGLPSQQNLKKLNTYQTSHASSASCLLNSVESAGSFGEKPLLECSLNTFLSYDDPILEKQISSESSYMGDTTEWSSPCKDTLPLIDSDESVNCSNPLSSDNSTPQEVPSLNSDETNHISLELDNSKKKHLQTPRRSPRLLNLIGDHLERIIVPVGPFFQADVPEWTGPCNVKDDSESTRWLGTRIWPCEVGKTKINAKDVGKGRPDSCSCISPGSIECIRRHTLEKRLFLQCDLGTAFFSWKFDEMGEQISKSWTPEQQKKFESLARTKSSSNGKGFLKHASKCFPYKCPKSIMNYYFNVYIPRRISMQTRLSLKQVDDSDEDEGKDFNYLGFQKKLEGKTSTMRSPSDVKRRSSK</sequence>
<protein>
    <submittedName>
        <fullName evidence="1">Uncharacterized protein</fullName>
    </submittedName>
</protein>
<comment type="caution">
    <text evidence="1">The sequence shown here is derived from an EMBL/GenBank/DDBJ whole genome shotgun (WGS) entry which is preliminary data.</text>
</comment>
<evidence type="ECO:0000313" key="2">
    <source>
        <dbReference type="Proteomes" id="UP001060085"/>
    </source>
</evidence>
<keyword evidence="2" id="KW-1185">Reference proteome</keyword>
<organism evidence="1 2">
    <name type="scientific">Catharanthus roseus</name>
    <name type="common">Madagascar periwinkle</name>
    <name type="synonym">Vinca rosea</name>
    <dbReference type="NCBI Taxonomy" id="4058"/>
    <lineage>
        <taxon>Eukaryota</taxon>
        <taxon>Viridiplantae</taxon>
        <taxon>Streptophyta</taxon>
        <taxon>Embryophyta</taxon>
        <taxon>Tracheophyta</taxon>
        <taxon>Spermatophyta</taxon>
        <taxon>Magnoliopsida</taxon>
        <taxon>eudicotyledons</taxon>
        <taxon>Gunneridae</taxon>
        <taxon>Pentapetalae</taxon>
        <taxon>asterids</taxon>
        <taxon>lamiids</taxon>
        <taxon>Gentianales</taxon>
        <taxon>Apocynaceae</taxon>
        <taxon>Rauvolfioideae</taxon>
        <taxon>Vinceae</taxon>
        <taxon>Catharanthinae</taxon>
        <taxon>Catharanthus</taxon>
    </lineage>
</organism>
<dbReference type="Proteomes" id="UP001060085">
    <property type="component" value="Linkage Group LG05"/>
</dbReference>
<gene>
    <name evidence="1" type="ORF">M9H77_22972</name>
</gene>
<evidence type="ECO:0000313" key="1">
    <source>
        <dbReference type="EMBL" id="KAI5663649.1"/>
    </source>
</evidence>